<feature type="transmembrane region" description="Helical" evidence="8">
    <location>
        <begin position="12"/>
        <end position="37"/>
    </location>
</feature>
<dbReference type="Pfam" id="PF01343">
    <property type="entry name" value="Peptidase_S49"/>
    <property type="match status" value="2"/>
</dbReference>
<dbReference type="GO" id="GO:0008236">
    <property type="term" value="F:serine-type peptidase activity"/>
    <property type="evidence" value="ECO:0007669"/>
    <property type="project" value="UniProtKB-KW"/>
</dbReference>
<dbReference type="NCBIfam" id="TIGR00706">
    <property type="entry name" value="SppA_dom"/>
    <property type="match status" value="1"/>
</dbReference>
<dbReference type="Gene3D" id="3.90.226.10">
    <property type="entry name" value="2-enoyl-CoA Hydratase, Chain A, domain 1"/>
    <property type="match status" value="3"/>
</dbReference>
<dbReference type="GO" id="GO:0006465">
    <property type="term" value="P:signal peptide processing"/>
    <property type="evidence" value="ECO:0007669"/>
    <property type="project" value="InterPro"/>
</dbReference>
<feature type="active site" description="Proton donor/acceptor" evidence="7">
    <location>
        <position position="193"/>
    </location>
</feature>
<dbReference type="InterPro" id="IPR004635">
    <property type="entry name" value="Pept_S49_SppA"/>
</dbReference>
<feature type="domain" description="Peptidase S49" evidence="9">
    <location>
        <begin position="375"/>
        <end position="539"/>
    </location>
</feature>
<evidence type="ECO:0000256" key="1">
    <source>
        <dbReference type="ARBA" id="ARBA00004370"/>
    </source>
</evidence>
<dbReference type="EMBL" id="SNRX01000014">
    <property type="protein sequence ID" value="KAA6301751.1"/>
    <property type="molecule type" value="Genomic_DNA"/>
</dbReference>
<evidence type="ECO:0000256" key="6">
    <source>
        <dbReference type="ARBA" id="ARBA00023136"/>
    </source>
</evidence>
<comment type="caution">
    <text evidence="10">The sequence shown here is derived from an EMBL/GenBank/DDBJ whole genome shotgun (WGS) entry which is preliminary data.</text>
</comment>
<evidence type="ECO:0000259" key="9">
    <source>
        <dbReference type="Pfam" id="PF01343"/>
    </source>
</evidence>
<keyword evidence="8" id="KW-0812">Transmembrane</keyword>
<dbReference type="PIRSF" id="PIRSF001217">
    <property type="entry name" value="Protease_4_SppA"/>
    <property type="match status" value="1"/>
</dbReference>
<evidence type="ECO:0000256" key="3">
    <source>
        <dbReference type="ARBA" id="ARBA00022670"/>
    </source>
</evidence>
<dbReference type="Proteomes" id="UP000324575">
    <property type="component" value="Unassembled WGS sequence"/>
</dbReference>
<feature type="domain" description="Peptidase S49" evidence="9">
    <location>
        <begin position="125"/>
        <end position="279"/>
    </location>
</feature>
<dbReference type="InterPro" id="IPR047272">
    <property type="entry name" value="S49_SppA_C"/>
</dbReference>
<dbReference type="PANTHER" id="PTHR33209:SF1">
    <property type="entry name" value="PEPTIDASE S49 DOMAIN-CONTAINING PROTEIN"/>
    <property type="match status" value="1"/>
</dbReference>
<keyword evidence="4 10" id="KW-0378">Hydrolase</keyword>
<evidence type="ECO:0000256" key="7">
    <source>
        <dbReference type="PIRSR" id="PIRSR001217-1"/>
    </source>
</evidence>
<gene>
    <name evidence="10" type="ORF">EZS26_002060</name>
</gene>
<keyword evidence="5" id="KW-0720">Serine protease</keyword>
<protein>
    <submittedName>
        <fullName evidence="10">Protease 4</fullName>
        <ecNumber evidence="10">3.4.21.-</ecNumber>
    </submittedName>
</protein>
<dbReference type="InterPro" id="IPR004634">
    <property type="entry name" value="Pept_S49_pIV"/>
</dbReference>
<evidence type="ECO:0000256" key="8">
    <source>
        <dbReference type="SAM" id="Phobius"/>
    </source>
</evidence>
<organism evidence="10 11">
    <name type="scientific">Candidatus Ordinivivax streblomastigis</name>
    <dbReference type="NCBI Taxonomy" id="2540710"/>
    <lineage>
        <taxon>Bacteria</taxon>
        <taxon>Pseudomonadati</taxon>
        <taxon>Bacteroidota</taxon>
        <taxon>Bacteroidia</taxon>
        <taxon>Bacteroidales</taxon>
        <taxon>Candidatus Ordinivivax</taxon>
    </lineage>
</organism>
<name>A0A5M8P023_9BACT</name>
<evidence type="ECO:0000256" key="2">
    <source>
        <dbReference type="ARBA" id="ARBA00008683"/>
    </source>
</evidence>
<evidence type="ECO:0000313" key="10">
    <source>
        <dbReference type="EMBL" id="KAA6301751.1"/>
    </source>
</evidence>
<dbReference type="CDD" id="cd07023">
    <property type="entry name" value="S49_Sppa_N_C"/>
    <property type="match status" value="1"/>
</dbReference>
<dbReference type="InterPro" id="IPR047217">
    <property type="entry name" value="S49_SppA_67K_type_N"/>
</dbReference>
<evidence type="ECO:0000313" key="11">
    <source>
        <dbReference type="Proteomes" id="UP000324575"/>
    </source>
</evidence>
<dbReference type="InterPro" id="IPR029045">
    <property type="entry name" value="ClpP/crotonase-like_dom_sf"/>
</dbReference>
<sequence length="600" mass="65889">MKNFFQMLLASTLGVIIASVLLTVVSFIFFIGIAASLGSSKGYVLQNESVLKINLNSVITDRVQASPFDFLFSGSSIETYGLNDILSAIKKAKDNDKIKGISLNVGMMSSGYATADPIRKALLDFKESGKWVIASGENFNHRSYYVASVADSIFINPQGAMDFRGLATSIQFNKGIYEKWGIEMQIYKVGTYKSAVEPDILDKMSDANREQTVSYLNDIWSTMLQGISGSRDISVEQLNRYADECLMFTAPEKLLEYRLVDGLRYGDEIETCVKNKLNVDSDKKVKYASVTDMQSVPDAKKKSSSDKIAILYAEGEIVDDGMPSIYSQTLITAKEYVKELNKLKDDEHVKAVVFRVNSPGGSGYASEQIHHAVEALRKVKPVVVSMGTYAASGGYYISCCANKIVAEPTTLTGSIGVFGRIPNGAQLAKRMGATYDGVSTNKHSNVAGDVLSIPLLGIGLLPARPLNSEESAMIQAYIERFYDVFLTRVSEGRGKTKSAVDAIGQGRVWTGRQALQLGLVDELGGINTAIQSAAALAGLDKYDTDEYPVQKDFLTTLLEESSENASIRFLKGWMGTDIYNQKQLLKVWRNYDYRQAIMAE</sequence>
<dbReference type="SUPFAM" id="SSF52096">
    <property type="entry name" value="ClpP/crotonase"/>
    <property type="match status" value="2"/>
</dbReference>
<dbReference type="NCBIfam" id="TIGR00705">
    <property type="entry name" value="SppA_67K"/>
    <property type="match status" value="1"/>
</dbReference>
<dbReference type="CDD" id="cd07018">
    <property type="entry name" value="S49_SppA_67K_type"/>
    <property type="match status" value="1"/>
</dbReference>
<comment type="subcellular location">
    <subcellularLocation>
        <location evidence="1">Membrane</location>
    </subcellularLocation>
</comment>
<keyword evidence="8" id="KW-1133">Transmembrane helix</keyword>
<dbReference type="PANTHER" id="PTHR33209">
    <property type="entry name" value="PROTEASE 4"/>
    <property type="match status" value="1"/>
</dbReference>
<comment type="similarity">
    <text evidence="2">Belongs to the peptidase S49 family.</text>
</comment>
<dbReference type="EC" id="3.4.21.-" evidence="10"/>
<keyword evidence="6 8" id="KW-0472">Membrane</keyword>
<evidence type="ECO:0000256" key="5">
    <source>
        <dbReference type="ARBA" id="ARBA00022825"/>
    </source>
</evidence>
<reference evidence="10 11" key="1">
    <citation type="submission" date="2019-03" db="EMBL/GenBank/DDBJ databases">
        <title>Single cell metagenomics reveals metabolic interactions within the superorganism composed of flagellate Streblomastix strix and complex community of Bacteroidetes bacteria on its surface.</title>
        <authorList>
            <person name="Treitli S.C."/>
            <person name="Kolisko M."/>
            <person name="Husnik F."/>
            <person name="Keeling P."/>
            <person name="Hampl V."/>
        </authorList>
    </citation>
    <scope>NUCLEOTIDE SEQUENCE [LARGE SCALE GENOMIC DNA]</scope>
    <source>
        <strain evidence="10">St1</strain>
    </source>
</reference>
<dbReference type="GO" id="GO:0016020">
    <property type="term" value="C:membrane"/>
    <property type="evidence" value="ECO:0007669"/>
    <property type="project" value="UniProtKB-SubCell"/>
</dbReference>
<keyword evidence="3 10" id="KW-0645">Protease</keyword>
<dbReference type="InterPro" id="IPR002142">
    <property type="entry name" value="Peptidase_S49"/>
</dbReference>
<proteinExistence type="inferred from homology"/>
<evidence type="ECO:0000256" key="4">
    <source>
        <dbReference type="ARBA" id="ARBA00022801"/>
    </source>
</evidence>
<accession>A0A5M8P023</accession>
<dbReference type="AlphaFoldDB" id="A0A5M8P023"/>
<feature type="active site" description="Nucleophile" evidence="7">
    <location>
        <position position="392"/>
    </location>
</feature>